<dbReference type="PANTHER" id="PTHR43135:SF3">
    <property type="entry name" value="ALPHA-D-RIBOSE 1-METHYLPHOSPHONATE 5-TRIPHOSPHATE DIPHOSPHATASE"/>
    <property type="match status" value="1"/>
</dbReference>
<reference evidence="3 4" key="1">
    <citation type="submission" date="2019-02" db="EMBL/GenBank/DDBJ databases">
        <title>Deep-cultivation of Planctomycetes and their phenomic and genomic characterization uncovers novel biology.</title>
        <authorList>
            <person name="Wiegand S."/>
            <person name="Jogler M."/>
            <person name="Boedeker C."/>
            <person name="Pinto D."/>
            <person name="Vollmers J."/>
            <person name="Rivas-Marin E."/>
            <person name="Kohn T."/>
            <person name="Peeters S.H."/>
            <person name="Heuer A."/>
            <person name="Rast P."/>
            <person name="Oberbeckmann S."/>
            <person name="Bunk B."/>
            <person name="Jeske O."/>
            <person name="Meyerdierks A."/>
            <person name="Storesund J.E."/>
            <person name="Kallscheuer N."/>
            <person name="Luecker S."/>
            <person name="Lage O.M."/>
            <person name="Pohl T."/>
            <person name="Merkel B.J."/>
            <person name="Hornburger P."/>
            <person name="Mueller R.-W."/>
            <person name="Bruemmer F."/>
            <person name="Labrenz M."/>
            <person name="Spormann A.M."/>
            <person name="Op den Camp H."/>
            <person name="Overmann J."/>
            <person name="Amann R."/>
            <person name="Jetten M.S.M."/>
            <person name="Mascher T."/>
            <person name="Medema M.H."/>
            <person name="Devos D.P."/>
            <person name="Kaster A.-K."/>
            <person name="Ovreas L."/>
            <person name="Rohde M."/>
            <person name="Galperin M.Y."/>
            <person name="Jogler C."/>
        </authorList>
    </citation>
    <scope>NUCLEOTIDE SEQUENCE [LARGE SCALE GENOMIC DNA]</scope>
    <source>
        <strain evidence="3 4">Poly30</strain>
    </source>
</reference>
<dbReference type="InterPro" id="IPR032466">
    <property type="entry name" value="Metal_Hydrolase"/>
</dbReference>
<dbReference type="SUPFAM" id="SSF51338">
    <property type="entry name" value="Composite domain of metallo-dependent hydrolases"/>
    <property type="match status" value="1"/>
</dbReference>
<keyword evidence="4" id="KW-1185">Reference proteome</keyword>
<feature type="domain" description="Amidohydrolase-related" evidence="2">
    <location>
        <begin position="229"/>
        <end position="365"/>
    </location>
</feature>
<dbReference type="GO" id="GO:0050480">
    <property type="term" value="F:imidazolonepropionase activity"/>
    <property type="evidence" value="ECO:0007669"/>
    <property type="project" value="UniProtKB-EC"/>
</dbReference>
<evidence type="ECO:0000259" key="2">
    <source>
        <dbReference type="Pfam" id="PF01979"/>
    </source>
</evidence>
<evidence type="ECO:0000313" key="4">
    <source>
        <dbReference type="Proteomes" id="UP000320390"/>
    </source>
</evidence>
<dbReference type="InterPro" id="IPR006680">
    <property type="entry name" value="Amidohydro-rel"/>
</dbReference>
<proteinExistence type="predicted"/>
<gene>
    <name evidence="3" type="primary">hutI_3</name>
    <name evidence="3" type="ORF">Poly30_46680</name>
</gene>
<feature type="chain" id="PRO_5022227977" evidence="1">
    <location>
        <begin position="20"/>
        <end position="379"/>
    </location>
</feature>
<dbReference type="AlphaFoldDB" id="A0A518EYF0"/>
<dbReference type="Pfam" id="PF01979">
    <property type="entry name" value="Amidohydro_1"/>
    <property type="match status" value="1"/>
</dbReference>
<dbReference type="RefSeq" id="WP_145202937.1">
    <property type="nucleotide sequence ID" value="NZ_CP036434.1"/>
</dbReference>
<feature type="signal peptide" evidence="1">
    <location>
        <begin position="1"/>
        <end position="19"/>
    </location>
</feature>
<keyword evidence="3" id="KW-0378">Hydrolase</keyword>
<keyword evidence="1" id="KW-0732">Signal</keyword>
<dbReference type="SUPFAM" id="SSF51556">
    <property type="entry name" value="Metallo-dependent hydrolases"/>
    <property type="match status" value="1"/>
</dbReference>
<protein>
    <submittedName>
        <fullName evidence="3">Imidazolonepropionase</fullName>
        <ecNumber evidence="3">3.5.2.7</ecNumber>
    </submittedName>
</protein>
<dbReference type="InterPro" id="IPR051781">
    <property type="entry name" value="Metallo-dep_Hydrolase"/>
</dbReference>
<accession>A0A518EYF0</accession>
<evidence type="ECO:0000313" key="3">
    <source>
        <dbReference type="EMBL" id="QDV09111.1"/>
    </source>
</evidence>
<dbReference type="Gene3D" id="3.20.20.140">
    <property type="entry name" value="Metal-dependent hydrolases"/>
    <property type="match status" value="1"/>
</dbReference>
<dbReference type="Proteomes" id="UP000320390">
    <property type="component" value="Chromosome"/>
</dbReference>
<name>A0A518EYF0_9BACT</name>
<dbReference type="OrthoDB" id="9802793at2"/>
<dbReference type="EC" id="3.5.2.7" evidence="3"/>
<dbReference type="PANTHER" id="PTHR43135">
    <property type="entry name" value="ALPHA-D-RIBOSE 1-METHYLPHOSPHONATE 5-TRIPHOSPHATE DIPHOSPHATASE"/>
    <property type="match status" value="1"/>
</dbReference>
<dbReference type="EMBL" id="CP036434">
    <property type="protein sequence ID" value="QDV09111.1"/>
    <property type="molecule type" value="Genomic_DNA"/>
</dbReference>
<evidence type="ECO:0000256" key="1">
    <source>
        <dbReference type="SAM" id="SignalP"/>
    </source>
</evidence>
<dbReference type="InterPro" id="IPR011059">
    <property type="entry name" value="Metal-dep_hydrolase_composite"/>
</dbReference>
<sequence length="379" mass="38799" precursor="true">MLILPILVSALAFSAPATAAVSPAAGSADSFALQASRVHVGDGRVIENGVIVVTDGAIRSVGASAPEGLSVRKVDGEIAPGFIAMRDATGADSENNETTRKFTPTADVARAFDPHHPAWAHLVSEGITTVVMTPASDRIAGGLDAIVSPATGEIVKRGVALHLGMSSRSISNFVEPTSYAGLYAHLDRHFADAADGSPFAQARSGATRVMMEALSKNEVARAVAFAKQYGLTGAIIGAPEAGDQVDLLKSSGLGVVFEPLDAGDRADVAESAKALRAAGVPFAFASDAGTHGPAAMRMTAATCMRRGLDAQGALAAMTKTAADMLGVSASHGTLEVGKVADFVVWSGAPTDLTSRATHVFAGGKLVHESERSSSHHTHR</sequence>
<organism evidence="3 4">
    <name type="scientific">Saltatorellus ferox</name>
    <dbReference type="NCBI Taxonomy" id="2528018"/>
    <lineage>
        <taxon>Bacteria</taxon>
        <taxon>Pseudomonadati</taxon>
        <taxon>Planctomycetota</taxon>
        <taxon>Planctomycetia</taxon>
        <taxon>Planctomycetia incertae sedis</taxon>
        <taxon>Saltatorellus</taxon>
    </lineage>
</organism>